<dbReference type="RefSeq" id="WP_394481871.1">
    <property type="nucleotide sequence ID" value="NZ_JBIGHV010000007.1"/>
</dbReference>
<evidence type="ECO:0008006" key="4">
    <source>
        <dbReference type="Google" id="ProtNLM"/>
    </source>
</evidence>
<evidence type="ECO:0000313" key="2">
    <source>
        <dbReference type="EMBL" id="MFG6432205.1"/>
    </source>
</evidence>
<accession>A0ABW7F986</accession>
<feature type="transmembrane region" description="Helical" evidence="1">
    <location>
        <begin position="6"/>
        <end position="25"/>
    </location>
</feature>
<protein>
    <recommendedName>
        <fullName evidence="4">YggT family protein</fullName>
    </recommendedName>
</protein>
<name>A0ABW7F986_9BURK</name>
<keyword evidence="3" id="KW-1185">Reference proteome</keyword>
<keyword evidence="1" id="KW-1133">Transmembrane helix</keyword>
<feature type="transmembrane region" description="Helical" evidence="1">
    <location>
        <begin position="66"/>
        <end position="88"/>
    </location>
</feature>
<keyword evidence="1" id="KW-0472">Membrane</keyword>
<sequence length="98" mass="10995">MLLLTASVKLIVEIALMALVGRWLLGLLAGQRREGNFFYQLLQLLTKPFERVVRFISPRVVLDRHIPLATFMLLTALWLGVTAMKIGLCLEQGASACR</sequence>
<evidence type="ECO:0000256" key="1">
    <source>
        <dbReference type="SAM" id="Phobius"/>
    </source>
</evidence>
<proteinExistence type="predicted"/>
<keyword evidence="1" id="KW-0812">Transmembrane</keyword>
<dbReference type="Proteomes" id="UP001606210">
    <property type="component" value="Unassembled WGS sequence"/>
</dbReference>
<gene>
    <name evidence="2" type="ORF">ACG00Y_19950</name>
</gene>
<evidence type="ECO:0000313" key="3">
    <source>
        <dbReference type="Proteomes" id="UP001606210"/>
    </source>
</evidence>
<comment type="caution">
    <text evidence="2">The sequence shown here is derived from an EMBL/GenBank/DDBJ whole genome shotgun (WGS) entry which is preliminary data.</text>
</comment>
<organism evidence="2 3">
    <name type="scientific">Pelomonas parva</name>
    <dbReference type="NCBI Taxonomy" id="3299032"/>
    <lineage>
        <taxon>Bacteria</taxon>
        <taxon>Pseudomonadati</taxon>
        <taxon>Pseudomonadota</taxon>
        <taxon>Betaproteobacteria</taxon>
        <taxon>Burkholderiales</taxon>
        <taxon>Sphaerotilaceae</taxon>
        <taxon>Roseateles</taxon>
    </lineage>
</organism>
<dbReference type="EMBL" id="JBIGHV010000007">
    <property type="protein sequence ID" value="MFG6432205.1"/>
    <property type="molecule type" value="Genomic_DNA"/>
</dbReference>
<reference evidence="2 3" key="1">
    <citation type="submission" date="2024-08" db="EMBL/GenBank/DDBJ databases">
        <authorList>
            <person name="Lu H."/>
        </authorList>
    </citation>
    <scope>NUCLEOTIDE SEQUENCE [LARGE SCALE GENOMIC DNA]</scope>
    <source>
        <strain evidence="2 3">LYH14W</strain>
    </source>
</reference>